<gene>
    <name evidence="1" type="ORF">SAMN04488522_105477</name>
</gene>
<keyword evidence="2" id="KW-1185">Reference proteome</keyword>
<dbReference type="EMBL" id="FQUQ01000005">
    <property type="protein sequence ID" value="SHG42944.1"/>
    <property type="molecule type" value="Genomic_DNA"/>
</dbReference>
<dbReference type="STRING" id="288992.SAMN04488522_105477"/>
<protein>
    <submittedName>
        <fullName evidence="1">Uncharacterized protein</fullName>
    </submittedName>
</protein>
<dbReference type="OrthoDB" id="1494422at2"/>
<accession>A0A1M5JQX5</accession>
<dbReference type="Proteomes" id="UP000184287">
    <property type="component" value="Unassembled WGS sequence"/>
</dbReference>
<dbReference type="RefSeq" id="WP_073235258.1">
    <property type="nucleotide sequence ID" value="NZ_FQUQ01000005.1"/>
</dbReference>
<reference evidence="2" key="1">
    <citation type="submission" date="2016-11" db="EMBL/GenBank/DDBJ databases">
        <authorList>
            <person name="Varghese N."/>
            <person name="Submissions S."/>
        </authorList>
    </citation>
    <scope>NUCLEOTIDE SEQUENCE [LARGE SCALE GENOMIC DNA]</scope>
    <source>
        <strain evidence="2">DSM 16990</strain>
    </source>
</reference>
<proteinExistence type="predicted"/>
<organism evidence="1 2">
    <name type="scientific">Pedobacter caeni</name>
    <dbReference type="NCBI Taxonomy" id="288992"/>
    <lineage>
        <taxon>Bacteria</taxon>
        <taxon>Pseudomonadati</taxon>
        <taxon>Bacteroidota</taxon>
        <taxon>Sphingobacteriia</taxon>
        <taxon>Sphingobacteriales</taxon>
        <taxon>Sphingobacteriaceae</taxon>
        <taxon>Pedobacter</taxon>
    </lineage>
</organism>
<evidence type="ECO:0000313" key="1">
    <source>
        <dbReference type="EMBL" id="SHG42944.1"/>
    </source>
</evidence>
<name>A0A1M5JQX5_9SPHI</name>
<sequence length="118" mass="13549">MENNLIEIFGKIVETSRDTGLDIVSNYKNNIEIPKTPDEEQSALMELVKTLDSEQFQQLQKGIKYCIELSLFKLISTVESGVSKYSFDLSIHDDVDKVQLVGENIDNELSLEYWNWVS</sequence>
<evidence type="ECO:0000313" key="2">
    <source>
        <dbReference type="Proteomes" id="UP000184287"/>
    </source>
</evidence>
<dbReference type="AlphaFoldDB" id="A0A1M5JQX5"/>